<dbReference type="PANTHER" id="PTHR10192">
    <property type="entry name" value="MOLYBDOPTERIN BIOSYNTHESIS PROTEIN"/>
    <property type="match status" value="1"/>
</dbReference>
<dbReference type="SUPFAM" id="SSF53218">
    <property type="entry name" value="Molybdenum cofactor biosynthesis proteins"/>
    <property type="match status" value="1"/>
</dbReference>
<dbReference type="InterPro" id="IPR005110">
    <property type="entry name" value="MoeA_linker/N"/>
</dbReference>
<dbReference type="InterPro" id="IPR001453">
    <property type="entry name" value="MoaB/Mog_dom"/>
</dbReference>
<dbReference type="EMBL" id="CP035928">
    <property type="protein sequence ID" value="QEP34110.1"/>
    <property type="molecule type" value="Genomic_DNA"/>
</dbReference>
<dbReference type="SMART" id="SM00852">
    <property type="entry name" value="MoCF_biosynth"/>
    <property type="match status" value="1"/>
</dbReference>
<dbReference type="Pfam" id="PF00994">
    <property type="entry name" value="MoCF_biosynth"/>
    <property type="match status" value="1"/>
</dbReference>
<reference evidence="7 8" key="3">
    <citation type="submission" date="2019-09" db="EMBL/GenBank/DDBJ databases">
        <title>Taxonomic note: a critical rebuttal of the proposed division of the genus Arcobacter into six genera, emended descriptions of Arcobacter anaerophilus and the genus Arcobacter, and an assessment of genus-level boundaries for Epsilonproteobacteria using in silico genomic comparator tools.</title>
        <authorList>
            <person name="On S.L.W."/>
            <person name="Miller W.G."/>
            <person name="Biggs P."/>
            <person name="Cornelius A."/>
            <person name="Vandamme P."/>
        </authorList>
    </citation>
    <scope>NUCLEOTIDE SEQUENCE [LARGE SCALE GENOMIC DNA]</scope>
    <source>
        <strain evidence="7 8">LMG 26638</strain>
    </source>
</reference>
<organism evidence="7 8">
    <name type="scientific">Malaciobacter pacificus</name>
    <dbReference type="NCBI Taxonomy" id="1080223"/>
    <lineage>
        <taxon>Bacteria</taxon>
        <taxon>Pseudomonadati</taxon>
        <taxon>Campylobacterota</taxon>
        <taxon>Epsilonproteobacteria</taxon>
        <taxon>Campylobacterales</taxon>
        <taxon>Arcobacteraceae</taxon>
        <taxon>Malaciobacter</taxon>
    </lineage>
</organism>
<accession>A0A5C2H520</accession>
<dbReference type="UniPathway" id="UPA00344"/>
<evidence type="ECO:0000256" key="2">
    <source>
        <dbReference type="ARBA" id="ARBA00005046"/>
    </source>
</evidence>
<dbReference type="GO" id="GO:0061599">
    <property type="term" value="F:molybdopterin molybdotransferase activity"/>
    <property type="evidence" value="ECO:0007669"/>
    <property type="project" value="UniProtKB-UniRule"/>
</dbReference>
<dbReference type="Pfam" id="PF03453">
    <property type="entry name" value="MoeA_N"/>
    <property type="match status" value="1"/>
</dbReference>
<dbReference type="OrthoDB" id="9804758at2"/>
<evidence type="ECO:0000256" key="1">
    <source>
        <dbReference type="ARBA" id="ARBA00002901"/>
    </source>
</evidence>
<dbReference type="InterPro" id="IPR036688">
    <property type="entry name" value="MoeA_C_domain_IV_sf"/>
</dbReference>
<dbReference type="RefSeq" id="WP_130233066.1">
    <property type="nucleotide sequence ID" value="NZ_BMEF01000012.1"/>
</dbReference>
<dbReference type="Gene3D" id="2.170.190.11">
    <property type="entry name" value="Molybdopterin biosynthesis moea protein, domain 3"/>
    <property type="match status" value="1"/>
</dbReference>
<evidence type="ECO:0000256" key="5">
    <source>
        <dbReference type="ARBA" id="ARBA00047317"/>
    </source>
</evidence>
<reference evidence="7 8" key="2">
    <citation type="submission" date="2019-09" db="EMBL/GenBank/DDBJ databases">
        <title>Complete genome sequencing of four Arcobacter species reveals a diverse suite of mobile elements.</title>
        <authorList>
            <person name="Miller W.G."/>
            <person name="Yee E."/>
            <person name="Bono J.L."/>
        </authorList>
    </citation>
    <scope>NUCLEOTIDE SEQUENCE [LARGE SCALE GENOMIC DNA]</scope>
    <source>
        <strain evidence="7 8">LMG 26638</strain>
    </source>
</reference>
<dbReference type="InterPro" id="IPR036425">
    <property type="entry name" value="MoaB/Mog-like_dom_sf"/>
</dbReference>
<dbReference type="SUPFAM" id="SSF63867">
    <property type="entry name" value="MoeA C-terminal domain-like"/>
    <property type="match status" value="1"/>
</dbReference>
<dbReference type="InterPro" id="IPR036135">
    <property type="entry name" value="MoeA_linker/N_sf"/>
</dbReference>
<dbReference type="GO" id="GO:0046872">
    <property type="term" value="F:metal ion binding"/>
    <property type="evidence" value="ECO:0007669"/>
    <property type="project" value="UniProtKB-UniRule"/>
</dbReference>
<keyword evidence="6" id="KW-0500">Molybdenum</keyword>
<evidence type="ECO:0000256" key="4">
    <source>
        <dbReference type="ARBA" id="ARBA00023150"/>
    </source>
</evidence>
<gene>
    <name evidence="7" type="primary">moeA</name>
    <name evidence="7" type="ORF">APAC_0982</name>
</gene>
<dbReference type="KEGG" id="apai:APAC_0982"/>
<dbReference type="Pfam" id="PF03454">
    <property type="entry name" value="MoeA_C"/>
    <property type="match status" value="1"/>
</dbReference>
<protein>
    <recommendedName>
        <fullName evidence="6">Molybdopterin molybdenumtransferase</fullName>
        <ecNumber evidence="6">2.10.1.1</ecNumber>
    </recommendedName>
</protein>
<comment type="catalytic activity">
    <reaction evidence="5">
        <text>adenylyl-molybdopterin + molybdate = Mo-molybdopterin + AMP + H(+)</text>
        <dbReference type="Rhea" id="RHEA:35047"/>
        <dbReference type="ChEBI" id="CHEBI:15378"/>
        <dbReference type="ChEBI" id="CHEBI:36264"/>
        <dbReference type="ChEBI" id="CHEBI:62727"/>
        <dbReference type="ChEBI" id="CHEBI:71302"/>
        <dbReference type="ChEBI" id="CHEBI:456215"/>
        <dbReference type="EC" id="2.10.1.1"/>
    </reaction>
</comment>
<dbReference type="AlphaFoldDB" id="A0A5C2H520"/>
<dbReference type="Gene3D" id="3.40.980.10">
    <property type="entry name" value="MoaB/Mog-like domain"/>
    <property type="match status" value="1"/>
</dbReference>
<comment type="similarity">
    <text evidence="3 6">Belongs to the MoeA family.</text>
</comment>
<dbReference type="SUPFAM" id="SSF63882">
    <property type="entry name" value="MoeA N-terminal region -like"/>
    <property type="match status" value="1"/>
</dbReference>
<comment type="cofactor">
    <cofactor evidence="6">
        <name>Mg(2+)</name>
        <dbReference type="ChEBI" id="CHEBI:18420"/>
    </cofactor>
</comment>
<keyword evidence="6" id="KW-0479">Metal-binding</keyword>
<evidence type="ECO:0000313" key="8">
    <source>
        <dbReference type="Proteomes" id="UP000322726"/>
    </source>
</evidence>
<evidence type="ECO:0000313" key="7">
    <source>
        <dbReference type="EMBL" id="QEP34110.1"/>
    </source>
</evidence>
<proteinExistence type="inferred from homology"/>
<dbReference type="Gene3D" id="2.40.340.10">
    <property type="entry name" value="MoeA, C-terminal, domain IV"/>
    <property type="match status" value="1"/>
</dbReference>
<dbReference type="NCBIfam" id="TIGR00177">
    <property type="entry name" value="molyb_syn"/>
    <property type="match status" value="1"/>
</dbReference>
<dbReference type="EC" id="2.10.1.1" evidence="6"/>
<keyword evidence="8" id="KW-1185">Reference proteome</keyword>
<keyword evidence="6 7" id="KW-0808">Transferase</keyword>
<evidence type="ECO:0000256" key="6">
    <source>
        <dbReference type="RuleBase" id="RU365090"/>
    </source>
</evidence>
<dbReference type="GO" id="GO:0005829">
    <property type="term" value="C:cytosol"/>
    <property type="evidence" value="ECO:0007669"/>
    <property type="project" value="TreeGrafter"/>
</dbReference>
<reference evidence="8" key="1">
    <citation type="submission" date="2019-09" db="EMBL/GenBank/DDBJ databases">
        <title>Complete genome sequencing of four Arcobacter species reveals a diverse suite of mobile elements.</title>
        <authorList>
            <person name="On S.L.W."/>
            <person name="Miller W.G."/>
            <person name="Biggs P."/>
            <person name="Cornelius A."/>
            <person name="Vandamme P."/>
        </authorList>
    </citation>
    <scope>NUCLEOTIDE SEQUENCE [LARGE SCALE GENOMIC DNA]</scope>
    <source>
        <strain evidence="8">LMG 26638</strain>
    </source>
</reference>
<dbReference type="InterPro" id="IPR038987">
    <property type="entry name" value="MoeA-like"/>
</dbReference>
<name>A0A5C2H520_9BACT</name>
<comment type="pathway">
    <text evidence="2 6">Cofactor biosynthesis; molybdopterin biosynthesis.</text>
</comment>
<dbReference type="Proteomes" id="UP000322726">
    <property type="component" value="Chromosome"/>
</dbReference>
<keyword evidence="6" id="KW-0460">Magnesium</keyword>
<sequence length="415" mass="45884">MNQKMNFLDFPNAVQKSLEMVNPISFTEIIPISEAINRTIAKDIVCVKNLPAFNNSAMDGFAVKFSDAGKTLNINKVIYAGDKGEAVKESLLDNGCYKIMTGAKVPNDADTIIPIENCFDVTNKTVRIPEDIKKGANLRLKGEEQKEGSVLFQKGERITSSHITLLASQGLIMVEVYKKITIAVLSTGNEIKEPWEEADDEEIYNCNSYALISQLKEKGFDATYTGVVPDNLEESKQFIKNLKTYDVIITTGGISMGDADFVGEAFLQNGLETSFHGVNIKPGRPIMMGTMGKTSVICLPGNPLTAMVNIYLFVIPMLRKLQGDTSIYHTFLKAVNSSDFKTKKGRVNVVLGTILNGEFKVTRNNKYGSGMITALYESNCILVTNENTQNIQSNQEVKVIPFDSQFDKNQTNIFN</sequence>
<keyword evidence="4 6" id="KW-0501">Molybdenum cofactor biosynthesis</keyword>
<evidence type="ECO:0000256" key="3">
    <source>
        <dbReference type="ARBA" id="ARBA00010763"/>
    </source>
</evidence>
<dbReference type="CDD" id="cd00887">
    <property type="entry name" value="MoeA"/>
    <property type="match status" value="1"/>
</dbReference>
<dbReference type="PANTHER" id="PTHR10192:SF5">
    <property type="entry name" value="GEPHYRIN"/>
    <property type="match status" value="1"/>
</dbReference>
<dbReference type="Gene3D" id="3.90.105.10">
    <property type="entry name" value="Molybdopterin biosynthesis moea protein, domain 2"/>
    <property type="match status" value="1"/>
</dbReference>
<dbReference type="GO" id="GO:0006777">
    <property type="term" value="P:Mo-molybdopterin cofactor biosynthetic process"/>
    <property type="evidence" value="ECO:0007669"/>
    <property type="project" value="UniProtKB-UniRule"/>
</dbReference>
<comment type="function">
    <text evidence="1 6">Catalyzes the insertion of molybdate into adenylated molybdopterin with the concomitant release of AMP.</text>
</comment>
<dbReference type="InterPro" id="IPR005111">
    <property type="entry name" value="MoeA_C_domain_IV"/>
</dbReference>